<gene>
    <name evidence="1" type="ORF">MLD38_039725</name>
</gene>
<dbReference type="EMBL" id="CM042891">
    <property type="protein sequence ID" value="KAI4304176.1"/>
    <property type="molecule type" value="Genomic_DNA"/>
</dbReference>
<organism evidence="1 2">
    <name type="scientific">Melastoma candidum</name>
    <dbReference type="NCBI Taxonomy" id="119954"/>
    <lineage>
        <taxon>Eukaryota</taxon>
        <taxon>Viridiplantae</taxon>
        <taxon>Streptophyta</taxon>
        <taxon>Embryophyta</taxon>
        <taxon>Tracheophyta</taxon>
        <taxon>Spermatophyta</taxon>
        <taxon>Magnoliopsida</taxon>
        <taxon>eudicotyledons</taxon>
        <taxon>Gunneridae</taxon>
        <taxon>Pentapetalae</taxon>
        <taxon>rosids</taxon>
        <taxon>malvids</taxon>
        <taxon>Myrtales</taxon>
        <taxon>Melastomataceae</taxon>
        <taxon>Melastomatoideae</taxon>
        <taxon>Melastomateae</taxon>
        <taxon>Melastoma</taxon>
    </lineage>
</organism>
<protein>
    <submittedName>
        <fullName evidence="1">Uncharacterized protein</fullName>
    </submittedName>
</protein>
<evidence type="ECO:0000313" key="2">
    <source>
        <dbReference type="Proteomes" id="UP001057402"/>
    </source>
</evidence>
<name>A0ACB9L4M9_9MYRT</name>
<reference evidence="2" key="1">
    <citation type="journal article" date="2023" name="Front. Plant Sci.">
        <title>Chromosomal-level genome assembly of Melastoma candidum provides insights into trichome evolution.</title>
        <authorList>
            <person name="Zhong Y."/>
            <person name="Wu W."/>
            <person name="Sun C."/>
            <person name="Zou P."/>
            <person name="Liu Y."/>
            <person name="Dai S."/>
            <person name="Zhou R."/>
        </authorList>
    </citation>
    <scope>NUCLEOTIDE SEQUENCE [LARGE SCALE GENOMIC DNA]</scope>
</reference>
<sequence length="1028" mass="113654">MFYSQFILAKKGPLGTIWIAAHLERKLRKNQVADTDIGVSVDSIIFPEVPIALRLSSHLLLGVVRIYSRKVNYLFDDCSEALLKIKQAFRSTAVDLPPEESTAPYHSITLPETFDLDDFELPENEMFQGNYVDHHISAREQITLQDTMEGVVYSSQFGPDERFGDGGTCEINLDLDEEAFLQKVEETEHAESHNNFASPHPITPKEEEEDEFERNNILRSVLGDARNKQIEPTTVDSEPPEYAEAPATPGLVKEANLSSVKEALNSDNHFVASTTDEVMHAENNAVEMGILQTSGEGTSQPSMNEHMLENAEAGKDVDNLQERDATFDSPDSALKPSNLESGTLDESMDCQNSNLHNVIQDDDNRRQDVLHAEATKEALGTNCISPDLDDIPRGEPFSSENKDDFPIPTGPSKDVKSTVTSDAPPTEIMLAAGDAADEVNTLLEDFTPGMEFLVDHRGNAKMTNISGKKRSLTESTLTEVSSEMSFSKRTLESVPDDDDLLSSILVGRRSSALKLRPSPAPSELPLSKRQRITQRVAANKRKVAVDDSMVLHGDAIREQLTNTEDLRRIRKKAPCTLPEISSIQRQFLGEEILTEPIITGFSLELHNLHKEAYDLSRTIVLEAITLAVGVDSVQEPIEIRPSSDTQFIEDGLVPELTETVSCSEPKQSEYLGLVPLVGIPGANCQEEHMDNVSERKLEAERVDAILQNDAPVSRPETYSFPSIVPEDAESYAGSSARKLDSVVRDGAGACINADQPKPTTSDAQCSENDSSKGGSMLGKGSADAEENVFRDNPRVESTDQMGEEVSVGGDGFRERYGATVETDCCFTANSMEGDLHNHGDQLLEQDIRELVYNQNPIEFQGGFGHSLVHNGHIGYEESTSCFDPQCSRDGEIPSVGNSAVDLYTDFEDAMAMNDTEFLNMDDDDDAADDGTIDANDPQLLENRVWSVRTRGVAKYLQTLFQKERLPEIQGRKVVAVDNLVAGKTRKEASRLFFESLVLKTRDYIQVEQRQPYDSIIVTPRSMLMKSEF</sequence>
<evidence type="ECO:0000313" key="1">
    <source>
        <dbReference type="EMBL" id="KAI4304176.1"/>
    </source>
</evidence>
<dbReference type="Proteomes" id="UP001057402">
    <property type="component" value="Chromosome 12"/>
</dbReference>
<comment type="caution">
    <text evidence="1">The sequence shown here is derived from an EMBL/GenBank/DDBJ whole genome shotgun (WGS) entry which is preliminary data.</text>
</comment>
<accession>A0ACB9L4M9</accession>
<proteinExistence type="predicted"/>
<keyword evidence="2" id="KW-1185">Reference proteome</keyword>